<dbReference type="AlphaFoldDB" id="A0A5D8Z6B4"/>
<evidence type="ECO:0000313" key="2">
    <source>
        <dbReference type="EMBL" id="TZF89583.1"/>
    </source>
</evidence>
<comment type="caution">
    <text evidence="2">The sequence shown here is derived from an EMBL/GenBank/DDBJ whole genome shotgun (WGS) entry which is preliminary data.</text>
</comment>
<feature type="transmembrane region" description="Helical" evidence="1">
    <location>
        <begin position="66"/>
        <end position="87"/>
    </location>
</feature>
<organism evidence="2 3">
    <name type="scientific">Cognatilysobacter lacus</name>
    <dbReference type="NCBI Taxonomy" id="1643323"/>
    <lineage>
        <taxon>Bacteria</taxon>
        <taxon>Pseudomonadati</taxon>
        <taxon>Pseudomonadota</taxon>
        <taxon>Gammaproteobacteria</taxon>
        <taxon>Lysobacterales</taxon>
        <taxon>Lysobacteraceae</taxon>
        <taxon>Cognatilysobacter</taxon>
    </lineage>
</organism>
<dbReference type="Proteomes" id="UP000323164">
    <property type="component" value="Unassembled WGS sequence"/>
</dbReference>
<name>A0A5D8Z6B4_9GAMM</name>
<evidence type="ECO:0000313" key="3">
    <source>
        <dbReference type="Proteomes" id="UP000323164"/>
    </source>
</evidence>
<dbReference type="OrthoDB" id="5975450at2"/>
<keyword evidence="1" id="KW-0472">Membrane</keyword>
<feature type="transmembrane region" description="Helical" evidence="1">
    <location>
        <begin position="40"/>
        <end position="59"/>
    </location>
</feature>
<feature type="transmembrane region" description="Helical" evidence="1">
    <location>
        <begin position="12"/>
        <end position="34"/>
    </location>
</feature>
<gene>
    <name evidence="2" type="ORF">FW784_08640</name>
</gene>
<proteinExistence type="predicted"/>
<keyword evidence="1" id="KW-0812">Transmembrane</keyword>
<evidence type="ECO:0008006" key="4">
    <source>
        <dbReference type="Google" id="ProtNLM"/>
    </source>
</evidence>
<reference evidence="2 3" key="1">
    <citation type="submission" date="2019-08" db="EMBL/GenBank/DDBJ databases">
        <title>Draft genome sequence of Lysobacter sp. UKS-15.</title>
        <authorList>
            <person name="Im W.-T."/>
        </authorList>
    </citation>
    <scope>NUCLEOTIDE SEQUENCE [LARGE SCALE GENOMIC DNA]</scope>
    <source>
        <strain evidence="2 3">UKS-15</strain>
    </source>
</reference>
<keyword evidence="3" id="KW-1185">Reference proteome</keyword>
<sequence length="148" mass="15288">MDDPMPQARPAFAWLLLPVVILGFAALWALAALYSGRQCSFMAVVGAVDVLWVLSLAPASRVGPRALLATVATAVLVLLANWAIIAVNVGAPLGLGPIDAMDKLGPHHALTLARLANTGIDAVWIALALAVAIGGPALSARRRALSTR</sequence>
<dbReference type="RefSeq" id="WP_149352945.1">
    <property type="nucleotide sequence ID" value="NZ_VTRV01000081.1"/>
</dbReference>
<accession>A0A5D8Z6B4</accession>
<feature type="transmembrane region" description="Helical" evidence="1">
    <location>
        <begin position="122"/>
        <end position="140"/>
    </location>
</feature>
<dbReference type="EMBL" id="VTRV01000081">
    <property type="protein sequence ID" value="TZF89583.1"/>
    <property type="molecule type" value="Genomic_DNA"/>
</dbReference>
<keyword evidence="1" id="KW-1133">Transmembrane helix</keyword>
<evidence type="ECO:0000256" key="1">
    <source>
        <dbReference type="SAM" id="Phobius"/>
    </source>
</evidence>
<protein>
    <recommendedName>
        <fullName evidence="4">Transmembrane protein</fullName>
    </recommendedName>
</protein>